<keyword evidence="1" id="KW-0808">Transferase</keyword>
<dbReference type="STRING" id="463014.BAU07_25885"/>
<dbReference type="InterPro" id="IPR000182">
    <property type="entry name" value="GNAT_dom"/>
</dbReference>
<sequence length="266" mass="29162">MQSHASAKMESVSLAAAALSARVEEAALNATVVREQMLYDGWLVRWAPAKARRARSINVIGPARRELDEKLRFCAGVYARAAQPLIFRLTSAGPDDALDGQLAARGFQRTDETCVMAQSLPQPAPAPARQTLRYEQADPARFARVTGTLRDYAPEHVAEHAQRLASIAVPCVRLLASDETGACVAAGMAVMDGDLVGIFDVVVRENVRRRGYARQLADRLLGIGRDAGARTAYLQVEYANTAARSLYATLGFVDQYAYWYRTHQHN</sequence>
<dbReference type="Proteomes" id="UP000091926">
    <property type="component" value="Chromosome"/>
</dbReference>
<evidence type="ECO:0000259" key="3">
    <source>
        <dbReference type="PROSITE" id="PS51186"/>
    </source>
</evidence>
<dbReference type="GO" id="GO:0016747">
    <property type="term" value="F:acyltransferase activity, transferring groups other than amino-acyl groups"/>
    <property type="evidence" value="ECO:0007669"/>
    <property type="project" value="InterPro"/>
</dbReference>
<evidence type="ECO:0000256" key="1">
    <source>
        <dbReference type="ARBA" id="ARBA00022679"/>
    </source>
</evidence>
<dbReference type="Pfam" id="PF24553">
    <property type="entry name" value="Rv0428c_C"/>
    <property type="match status" value="1"/>
</dbReference>
<dbReference type="PANTHER" id="PTHR43420">
    <property type="entry name" value="ACETYLTRANSFERASE"/>
    <property type="match status" value="1"/>
</dbReference>
<organism evidence="4 5">
    <name type="scientific">Bordetella flabilis</name>
    <dbReference type="NCBI Taxonomy" id="463014"/>
    <lineage>
        <taxon>Bacteria</taxon>
        <taxon>Pseudomonadati</taxon>
        <taxon>Pseudomonadota</taxon>
        <taxon>Betaproteobacteria</taxon>
        <taxon>Burkholderiales</taxon>
        <taxon>Alcaligenaceae</taxon>
        <taxon>Bordetella</taxon>
    </lineage>
</organism>
<keyword evidence="2" id="KW-0012">Acyltransferase</keyword>
<dbReference type="InterPro" id="IPR056935">
    <property type="entry name" value="Rv0428c-like_C"/>
</dbReference>
<reference evidence="4 5" key="1">
    <citation type="submission" date="2016-06" db="EMBL/GenBank/DDBJ databases">
        <title>Complete genome sequences of Bordetella bronchialis and Bordetella flabilis.</title>
        <authorList>
            <person name="LiPuma J.J."/>
            <person name="Spilker T."/>
        </authorList>
    </citation>
    <scope>NUCLEOTIDE SEQUENCE [LARGE SCALE GENOMIC DNA]</scope>
    <source>
        <strain evidence="4 5">AU10664</strain>
    </source>
</reference>
<evidence type="ECO:0000313" key="4">
    <source>
        <dbReference type="EMBL" id="ANN80086.1"/>
    </source>
</evidence>
<dbReference type="SUPFAM" id="SSF55729">
    <property type="entry name" value="Acyl-CoA N-acyltransferases (Nat)"/>
    <property type="match status" value="1"/>
</dbReference>
<evidence type="ECO:0000256" key="2">
    <source>
        <dbReference type="ARBA" id="ARBA00023315"/>
    </source>
</evidence>
<protein>
    <recommendedName>
        <fullName evidence="3">N-acetyltransferase domain-containing protein</fullName>
    </recommendedName>
</protein>
<dbReference type="InterPro" id="IPR016181">
    <property type="entry name" value="Acyl_CoA_acyltransferase"/>
</dbReference>
<keyword evidence="5" id="KW-1185">Reference proteome</keyword>
<accession>A0A193GL01</accession>
<dbReference type="EMBL" id="CP016172">
    <property type="protein sequence ID" value="ANN80086.1"/>
    <property type="molecule type" value="Genomic_DNA"/>
</dbReference>
<evidence type="ECO:0000313" key="5">
    <source>
        <dbReference type="Proteomes" id="UP000091926"/>
    </source>
</evidence>
<dbReference type="InterPro" id="IPR050680">
    <property type="entry name" value="YpeA/RimI_acetyltransf"/>
</dbReference>
<name>A0A193GL01_9BORD</name>
<dbReference type="AlphaFoldDB" id="A0A193GL01"/>
<feature type="domain" description="N-acetyltransferase" evidence="3">
    <location>
        <begin position="132"/>
        <end position="266"/>
    </location>
</feature>
<dbReference type="KEGG" id="bfz:BAU07_25885"/>
<dbReference type="PANTHER" id="PTHR43420:SF44">
    <property type="entry name" value="ACETYLTRANSFERASE YPEA"/>
    <property type="match status" value="1"/>
</dbReference>
<dbReference type="Gene3D" id="3.40.630.30">
    <property type="match status" value="1"/>
</dbReference>
<dbReference type="OrthoDB" id="9805924at2"/>
<gene>
    <name evidence="4" type="ORF">BAU07_25885</name>
</gene>
<proteinExistence type="predicted"/>
<dbReference type="PROSITE" id="PS51186">
    <property type="entry name" value="GNAT"/>
    <property type="match status" value="1"/>
</dbReference>